<comment type="caution">
    <text evidence="1">The sequence shown here is derived from an EMBL/GenBank/DDBJ whole genome shotgun (WGS) entry which is preliminary data.</text>
</comment>
<evidence type="ECO:0000313" key="1">
    <source>
        <dbReference type="EMBL" id="KAF0721962.1"/>
    </source>
</evidence>
<protein>
    <submittedName>
        <fullName evidence="1">Uncharacterized protein</fullName>
    </submittedName>
</protein>
<dbReference type="AlphaFoldDB" id="A0A6G0W4G8"/>
<keyword evidence="2" id="KW-1185">Reference proteome</keyword>
<dbReference type="EMBL" id="VJMJ01000355">
    <property type="protein sequence ID" value="KAF0721962.1"/>
    <property type="molecule type" value="Genomic_DNA"/>
</dbReference>
<name>A0A6G0W4G8_9STRA</name>
<organism evidence="1 2">
    <name type="scientific">Aphanomyces euteiches</name>
    <dbReference type="NCBI Taxonomy" id="100861"/>
    <lineage>
        <taxon>Eukaryota</taxon>
        <taxon>Sar</taxon>
        <taxon>Stramenopiles</taxon>
        <taxon>Oomycota</taxon>
        <taxon>Saprolegniomycetes</taxon>
        <taxon>Saprolegniales</taxon>
        <taxon>Verrucalvaceae</taxon>
        <taxon>Aphanomyces</taxon>
    </lineage>
</organism>
<evidence type="ECO:0000313" key="2">
    <source>
        <dbReference type="Proteomes" id="UP000481153"/>
    </source>
</evidence>
<sequence>MVERILRYFIRHESSDKAHATDKAHAVLEVLKKIQNYFDTELLMVQPWKLKLRDIHQLAQIQITGDNLIRLQDHLLQATENFQINLKVQVVGNINDLAYDIGNMMETMNGLENYLLESITTNVELQEMDKLTELAVQIRRGLEHYER</sequence>
<reference evidence="1 2" key="1">
    <citation type="submission" date="2019-07" db="EMBL/GenBank/DDBJ databases">
        <title>Genomics analysis of Aphanomyces spp. identifies a new class of oomycete effector associated with host adaptation.</title>
        <authorList>
            <person name="Gaulin E."/>
        </authorList>
    </citation>
    <scope>NUCLEOTIDE SEQUENCE [LARGE SCALE GENOMIC DNA]</scope>
    <source>
        <strain evidence="1 2">ATCC 201684</strain>
    </source>
</reference>
<proteinExistence type="predicted"/>
<accession>A0A6G0W4G8</accession>
<gene>
    <name evidence="1" type="ORF">Ae201684_018784</name>
</gene>
<dbReference type="Proteomes" id="UP000481153">
    <property type="component" value="Unassembled WGS sequence"/>
</dbReference>
<dbReference type="VEuPathDB" id="FungiDB:AeMF1_008666"/>